<keyword evidence="1" id="KW-0175">Coiled coil</keyword>
<dbReference type="PANTHER" id="PTHR33488:SF2">
    <property type="entry name" value="EARLY ENDOSOME ANTIGEN 1-LIKE"/>
    <property type="match status" value="1"/>
</dbReference>
<feature type="compositionally biased region" description="Basic and acidic residues" evidence="2">
    <location>
        <begin position="159"/>
        <end position="175"/>
    </location>
</feature>
<feature type="region of interest" description="Disordered" evidence="2">
    <location>
        <begin position="290"/>
        <end position="310"/>
    </location>
</feature>
<sequence>MEDAGSNLTKIMENRKKQRRNSIANLKKIIKEVRDEVDEPTSKAKRRSSESAATALRLKTSEPEESGDLGEQSILDMYAMTPRRESAVSSWTAKEESAPTRRSVSFSFPPSDEPRKEERPAAPKQGATMSTKPRPIIKESEERPGAPKQGVAMSTEPRPVIKESEERPAAPKEEATTSTTKPSPIKENDDQTTILKKYARKSSKVFELGKQVNQLQQELKKEKEKSVRMEDNYNALFAQKADTGNAASSSADQAQISDLTRRLSLAEQEIVSAKTEYTKLHGLYSRNLAEQRRKDEEDPSSSDRTDLRTTLELAREDIARLQSELTMRSSELGNAREELTILREFRESVHMDQSEKSRLRGMIQKNASDAMEKDAQMSFLEGQLAASRKENKKLREDYEKVVKNEVHKQMTIEELQREKGMLTTQVEQYKGNEEMEKQLKKELQNLAVDLSAKHEQNKQMLQQITEKEEIFRGKQEANGSLEREIALARNALKQSELEKNKALQKMKVHQQEVLMLREEVSQMEKAKKQLGQLSKAFENLPAFSTLAKKHRANRRPPATEAQIDQRFYGGAAKNLNTVFGSEGTAHTPPFLSPGMTGSAAYHHPGFANYSDTGQAFHPHP</sequence>
<reference evidence="3 4" key="1">
    <citation type="submission" date="2018-07" db="EMBL/GenBank/DDBJ databases">
        <title>The complete nuclear genome of the prasinophyte Chloropicon primus (CCMP1205).</title>
        <authorList>
            <person name="Pombert J.-F."/>
            <person name="Otis C."/>
            <person name="Turmel M."/>
            <person name="Lemieux C."/>
        </authorList>
    </citation>
    <scope>NUCLEOTIDE SEQUENCE [LARGE SCALE GENOMIC DNA]</scope>
    <source>
        <strain evidence="3 4">CCMP1205</strain>
    </source>
</reference>
<feature type="compositionally biased region" description="Basic and acidic residues" evidence="2">
    <location>
        <begin position="112"/>
        <end position="121"/>
    </location>
</feature>
<dbReference type="PANTHER" id="PTHR33488">
    <property type="entry name" value="ZGC:162509"/>
    <property type="match status" value="1"/>
</dbReference>
<organism evidence="3 4">
    <name type="scientific">Chloropicon primus</name>
    <dbReference type="NCBI Taxonomy" id="1764295"/>
    <lineage>
        <taxon>Eukaryota</taxon>
        <taxon>Viridiplantae</taxon>
        <taxon>Chlorophyta</taxon>
        <taxon>Chloropicophyceae</taxon>
        <taxon>Chloropicales</taxon>
        <taxon>Chloropicaceae</taxon>
        <taxon>Chloropicon</taxon>
    </lineage>
</organism>
<dbReference type="STRING" id="1764295.A0A5B8MCR8"/>
<keyword evidence="4" id="KW-1185">Reference proteome</keyword>
<dbReference type="Proteomes" id="UP000316726">
    <property type="component" value="Chromosome 1"/>
</dbReference>
<feature type="coiled-coil region" evidence="1">
    <location>
        <begin position="377"/>
        <end position="536"/>
    </location>
</feature>
<feature type="coiled-coil region" evidence="1">
    <location>
        <begin position="205"/>
        <end position="232"/>
    </location>
</feature>
<dbReference type="EMBL" id="CP031034">
    <property type="protein sequence ID" value="QDZ17961.1"/>
    <property type="molecule type" value="Genomic_DNA"/>
</dbReference>
<feature type="region of interest" description="Disordered" evidence="2">
    <location>
        <begin position="1"/>
        <end position="191"/>
    </location>
</feature>
<evidence type="ECO:0000256" key="1">
    <source>
        <dbReference type="SAM" id="Coils"/>
    </source>
</evidence>
<evidence type="ECO:0000313" key="4">
    <source>
        <dbReference type="Proteomes" id="UP000316726"/>
    </source>
</evidence>
<name>A0A5B8MCR8_9CHLO</name>
<evidence type="ECO:0000256" key="2">
    <source>
        <dbReference type="SAM" id="MobiDB-lite"/>
    </source>
</evidence>
<dbReference type="AlphaFoldDB" id="A0A5B8MCR8"/>
<accession>A0A5B8MCR8</accession>
<proteinExistence type="predicted"/>
<evidence type="ECO:0000313" key="3">
    <source>
        <dbReference type="EMBL" id="QDZ17961.1"/>
    </source>
</evidence>
<gene>
    <name evidence="3" type="ORF">A3770_01p04790</name>
</gene>
<protein>
    <submittedName>
        <fullName evidence="3">Uncharacterized protein</fullName>
    </submittedName>
</protein>
<feature type="compositionally biased region" description="Basic and acidic residues" evidence="2">
    <location>
        <begin position="136"/>
        <end position="145"/>
    </location>
</feature>